<dbReference type="PROSITE" id="PS51891">
    <property type="entry name" value="CENP_V_GFA"/>
    <property type="match status" value="1"/>
</dbReference>
<organism evidence="6 7">
    <name type="scientific">Sphingopyxis indica</name>
    <dbReference type="NCBI Taxonomy" id="436663"/>
    <lineage>
        <taxon>Bacteria</taxon>
        <taxon>Pseudomonadati</taxon>
        <taxon>Pseudomonadota</taxon>
        <taxon>Alphaproteobacteria</taxon>
        <taxon>Sphingomonadales</taxon>
        <taxon>Sphingomonadaceae</taxon>
        <taxon>Sphingopyxis</taxon>
    </lineage>
</organism>
<dbReference type="InterPro" id="IPR011057">
    <property type="entry name" value="Mss4-like_sf"/>
</dbReference>
<reference evidence="6 7" key="1">
    <citation type="submission" date="2017-06" db="EMBL/GenBank/DDBJ databases">
        <authorList>
            <person name="Kim H.J."/>
            <person name="Triplett B.A."/>
        </authorList>
    </citation>
    <scope>NUCLEOTIDE SEQUENCE [LARGE SCALE GENOMIC DNA]</scope>
    <source>
        <strain evidence="6 7">DS15</strain>
    </source>
</reference>
<dbReference type="Pfam" id="PF04828">
    <property type="entry name" value="GFA"/>
    <property type="match status" value="1"/>
</dbReference>
<dbReference type="Gene3D" id="3.90.1590.10">
    <property type="entry name" value="glutathione-dependent formaldehyde- activating enzyme (gfa)"/>
    <property type="match status" value="1"/>
</dbReference>
<proteinExistence type="inferred from homology"/>
<evidence type="ECO:0000313" key="6">
    <source>
        <dbReference type="EMBL" id="SNS58801.1"/>
    </source>
</evidence>
<keyword evidence="2" id="KW-0479">Metal-binding</keyword>
<dbReference type="InterPro" id="IPR006913">
    <property type="entry name" value="CENP-V/GFA"/>
</dbReference>
<feature type="domain" description="CENP-V/GFA" evidence="5">
    <location>
        <begin position="3"/>
        <end position="120"/>
    </location>
</feature>
<dbReference type="SUPFAM" id="SSF51316">
    <property type="entry name" value="Mss4-like"/>
    <property type="match status" value="1"/>
</dbReference>
<dbReference type="Proteomes" id="UP000198339">
    <property type="component" value="Unassembled WGS sequence"/>
</dbReference>
<evidence type="ECO:0000259" key="5">
    <source>
        <dbReference type="PROSITE" id="PS51891"/>
    </source>
</evidence>
<gene>
    <name evidence="6" type="ORF">SAMN06295955_102184</name>
</gene>
<keyword evidence="7" id="KW-1185">Reference proteome</keyword>
<keyword evidence="3" id="KW-0862">Zinc</keyword>
<dbReference type="AlphaFoldDB" id="A0A239FPH1"/>
<evidence type="ECO:0000313" key="7">
    <source>
        <dbReference type="Proteomes" id="UP000198339"/>
    </source>
</evidence>
<sequence length="142" mass="15323">MAYTGSCACGAVRVEIASPALAARQCWCSHCQKLAGGGPMHNAFFRTDDIILTGELASNSYIADSGTEIRWYFCPACATHVFAGADIRPHMRAVRIGIFDRPHDLKPEMAIWTQEAPAWAAIDPALEQYPAAPPPPPALPQS</sequence>
<evidence type="ECO:0000256" key="3">
    <source>
        <dbReference type="ARBA" id="ARBA00022833"/>
    </source>
</evidence>
<comment type="similarity">
    <text evidence="1">Belongs to the Gfa family.</text>
</comment>
<keyword evidence="4" id="KW-0456">Lyase</keyword>
<protein>
    <submittedName>
        <fullName evidence="6">Uncharacterized conserved protein</fullName>
    </submittedName>
</protein>
<accession>A0A239FPH1</accession>
<evidence type="ECO:0000256" key="4">
    <source>
        <dbReference type="ARBA" id="ARBA00023239"/>
    </source>
</evidence>
<dbReference type="GO" id="GO:0016846">
    <property type="term" value="F:carbon-sulfur lyase activity"/>
    <property type="evidence" value="ECO:0007669"/>
    <property type="project" value="InterPro"/>
</dbReference>
<dbReference type="PANTHER" id="PTHR33337">
    <property type="entry name" value="GFA DOMAIN-CONTAINING PROTEIN"/>
    <property type="match status" value="1"/>
</dbReference>
<dbReference type="PANTHER" id="PTHR33337:SF40">
    <property type="entry name" value="CENP-V_GFA DOMAIN-CONTAINING PROTEIN-RELATED"/>
    <property type="match status" value="1"/>
</dbReference>
<dbReference type="GO" id="GO:0046872">
    <property type="term" value="F:metal ion binding"/>
    <property type="evidence" value="ECO:0007669"/>
    <property type="project" value="UniProtKB-KW"/>
</dbReference>
<evidence type="ECO:0000256" key="2">
    <source>
        <dbReference type="ARBA" id="ARBA00022723"/>
    </source>
</evidence>
<dbReference type="RefSeq" id="WP_089214962.1">
    <property type="nucleotide sequence ID" value="NZ_FZPA01000002.1"/>
</dbReference>
<name>A0A239FPH1_9SPHN</name>
<evidence type="ECO:0000256" key="1">
    <source>
        <dbReference type="ARBA" id="ARBA00005495"/>
    </source>
</evidence>
<dbReference type="OrthoDB" id="7186766at2"/>
<dbReference type="EMBL" id="FZPA01000002">
    <property type="protein sequence ID" value="SNS58801.1"/>
    <property type="molecule type" value="Genomic_DNA"/>
</dbReference>